<feature type="transmembrane region" description="Helical" evidence="7">
    <location>
        <begin position="91"/>
        <end position="112"/>
    </location>
</feature>
<comment type="subcellular location">
    <subcellularLocation>
        <location evidence="1">Cell membrane</location>
        <topology evidence="1">Multi-pass membrane protein</topology>
    </subcellularLocation>
</comment>
<proteinExistence type="predicted"/>
<evidence type="ECO:0000256" key="1">
    <source>
        <dbReference type="ARBA" id="ARBA00004651"/>
    </source>
</evidence>
<reference evidence="10" key="1">
    <citation type="journal article" date="2019" name="Int. J. Syst. Evol. Microbiol.">
        <title>The Global Catalogue of Microorganisms (GCM) 10K type strain sequencing project: providing services to taxonomists for standard genome sequencing and annotation.</title>
        <authorList>
            <consortium name="The Broad Institute Genomics Platform"/>
            <consortium name="The Broad Institute Genome Sequencing Center for Infectious Disease"/>
            <person name="Wu L."/>
            <person name="Ma J."/>
        </authorList>
    </citation>
    <scope>NUCLEOTIDE SEQUENCE [LARGE SCALE GENOMIC DNA]</scope>
    <source>
        <strain evidence="10">KCTC 62192</strain>
    </source>
</reference>
<evidence type="ECO:0000256" key="3">
    <source>
        <dbReference type="ARBA" id="ARBA00022692"/>
    </source>
</evidence>
<evidence type="ECO:0000256" key="5">
    <source>
        <dbReference type="ARBA" id="ARBA00023136"/>
    </source>
</evidence>
<keyword evidence="10" id="KW-1185">Reference proteome</keyword>
<evidence type="ECO:0000256" key="2">
    <source>
        <dbReference type="ARBA" id="ARBA00022475"/>
    </source>
</evidence>
<name>A0ABV7AG17_9RHOB</name>
<accession>A0ABV7AG17</accession>
<feature type="domain" description="MASE1" evidence="8">
    <location>
        <begin position="19"/>
        <end position="223"/>
    </location>
</feature>
<feature type="region of interest" description="Disordered" evidence="6">
    <location>
        <begin position="328"/>
        <end position="356"/>
    </location>
</feature>
<gene>
    <name evidence="9" type="ORF">ACFOES_09485</name>
</gene>
<dbReference type="RefSeq" id="WP_377832993.1">
    <property type="nucleotide sequence ID" value="NZ_JBHRSK010000004.1"/>
</dbReference>
<keyword evidence="3 7" id="KW-0812">Transmembrane</keyword>
<evidence type="ECO:0000259" key="8">
    <source>
        <dbReference type="Pfam" id="PF05231"/>
    </source>
</evidence>
<evidence type="ECO:0000256" key="6">
    <source>
        <dbReference type="SAM" id="MobiDB-lite"/>
    </source>
</evidence>
<keyword evidence="4 7" id="KW-1133">Transmembrane helix</keyword>
<keyword evidence="2" id="KW-1003">Cell membrane</keyword>
<dbReference type="Proteomes" id="UP001595443">
    <property type="component" value="Unassembled WGS sequence"/>
</dbReference>
<evidence type="ECO:0000256" key="7">
    <source>
        <dbReference type="SAM" id="Phobius"/>
    </source>
</evidence>
<evidence type="ECO:0000313" key="9">
    <source>
        <dbReference type="EMBL" id="MFC2968326.1"/>
    </source>
</evidence>
<dbReference type="Pfam" id="PF05231">
    <property type="entry name" value="MASE1"/>
    <property type="match status" value="1"/>
</dbReference>
<organism evidence="9 10">
    <name type="scientific">Acidimangrovimonas pyrenivorans</name>
    <dbReference type="NCBI Taxonomy" id="2030798"/>
    <lineage>
        <taxon>Bacteria</taxon>
        <taxon>Pseudomonadati</taxon>
        <taxon>Pseudomonadota</taxon>
        <taxon>Alphaproteobacteria</taxon>
        <taxon>Rhodobacterales</taxon>
        <taxon>Paracoccaceae</taxon>
        <taxon>Acidimangrovimonas</taxon>
    </lineage>
</organism>
<sequence length="356" mass="37483">MNVTALQKFRSSLPVRIAAVALGYALFSILGLFLLDVPMELVELWPAAGLATAVLLGGGRQLWPGIPLGFLIVHTVDSAIRLDPTLPAPLLAPPLVGAAAATVQAYLAVTLIERRFGRDPVRLDAARDWVELAVYTGPLSCAAAAALGGLGLYLGDVVTEAPLSSVVLEWWIGDMLGVLLVLPLFLTWPTTRWRRLRWNGHPLPSLSQLAALAATVGLILTLSLSHAINTTDVAKNRKLFAGAVNRGGSHLLHEYVSLKAVLNAAALDIGHEPENPMNGMSHMRNPDPIYLLGGMDGFGLIRPTRPAAVLPVTFPGGGKGAETVGAAFRADAGRRGPARADAASGQGGRGRRQDGL</sequence>
<keyword evidence="5 7" id="KW-0472">Membrane</keyword>
<dbReference type="InterPro" id="IPR007895">
    <property type="entry name" value="MASE1"/>
</dbReference>
<comment type="caution">
    <text evidence="9">The sequence shown here is derived from an EMBL/GenBank/DDBJ whole genome shotgun (WGS) entry which is preliminary data.</text>
</comment>
<evidence type="ECO:0000256" key="4">
    <source>
        <dbReference type="ARBA" id="ARBA00022989"/>
    </source>
</evidence>
<feature type="transmembrane region" description="Helical" evidence="7">
    <location>
        <begin position="15"/>
        <end position="35"/>
    </location>
</feature>
<feature type="transmembrane region" description="Helical" evidence="7">
    <location>
        <begin position="132"/>
        <end position="155"/>
    </location>
</feature>
<protein>
    <submittedName>
        <fullName evidence="9">MASE1 domain-containing protein</fullName>
    </submittedName>
</protein>
<dbReference type="EMBL" id="JBHRSK010000004">
    <property type="protein sequence ID" value="MFC2968326.1"/>
    <property type="molecule type" value="Genomic_DNA"/>
</dbReference>
<evidence type="ECO:0000313" key="10">
    <source>
        <dbReference type="Proteomes" id="UP001595443"/>
    </source>
</evidence>
<feature type="transmembrane region" description="Helical" evidence="7">
    <location>
        <begin position="167"/>
        <end position="188"/>
    </location>
</feature>